<gene>
    <name evidence="15" type="primary">resE</name>
    <name evidence="15" type="ORF">ANBU17_24430</name>
</gene>
<evidence type="ECO:0000256" key="11">
    <source>
        <dbReference type="ARBA" id="ARBA00023012"/>
    </source>
</evidence>
<sequence>MSEATIIFFLTICVGILVCVILYQQFAFRTGTQAKLRAISDKLKEIIEKDSDEQITVFTENKDLMELAAQINALLEKYLKIKADYRRSEITSKKMLSNISHDIKTPMTVILGYLEIMQLSETPSGEMLKKVERKAQSVMELINQFFTLSKIESGDMDIELSRVDICEICRESVLDFYELLSNKKFYVKVDMPETPIYIQGNKEALQRILFNLISNVIRYGADGKYLGISLRDDDRNVYVDVTDKGKGIDKAFADSIFDRLFTMEDSRNRNIQGNGLGLTIAQNLAQRLGGTITLESIPHEKTTFTVRLKKISF</sequence>
<dbReference type="PROSITE" id="PS50109">
    <property type="entry name" value="HIS_KIN"/>
    <property type="match status" value="1"/>
</dbReference>
<dbReference type="EC" id="2.7.13.3" evidence="3"/>
<dbReference type="InterPro" id="IPR005467">
    <property type="entry name" value="His_kinase_dom"/>
</dbReference>
<dbReference type="GO" id="GO:0000155">
    <property type="term" value="F:phosphorelay sensor kinase activity"/>
    <property type="evidence" value="ECO:0007669"/>
    <property type="project" value="InterPro"/>
</dbReference>
<keyword evidence="6 13" id="KW-0812">Transmembrane</keyword>
<name>A0A916QBI8_9FIRM</name>
<evidence type="ECO:0000256" key="12">
    <source>
        <dbReference type="ARBA" id="ARBA00023136"/>
    </source>
</evidence>
<keyword evidence="4" id="KW-0597">Phosphoprotein</keyword>
<keyword evidence="5" id="KW-0808">Transferase</keyword>
<keyword evidence="9" id="KW-0067">ATP-binding</keyword>
<proteinExistence type="predicted"/>
<accession>A0A916QBI8</accession>
<evidence type="ECO:0000256" key="1">
    <source>
        <dbReference type="ARBA" id="ARBA00000085"/>
    </source>
</evidence>
<keyword evidence="7" id="KW-0547">Nucleotide-binding</keyword>
<evidence type="ECO:0000256" key="2">
    <source>
        <dbReference type="ARBA" id="ARBA00004141"/>
    </source>
</evidence>
<keyword evidence="8 15" id="KW-0418">Kinase</keyword>
<dbReference type="SUPFAM" id="SSF55874">
    <property type="entry name" value="ATPase domain of HSP90 chaperone/DNA topoisomerase II/histidine kinase"/>
    <property type="match status" value="1"/>
</dbReference>
<dbReference type="InterPro" id="IPR036890">
    <property type="entry name" value="HATPase_C_sf"/>
</dbReference>
<protein>
    <recommendedName>
        <fullName evidence="3">histidine kinase</fullName>
        <ecNumber evidence="3">2.7.13.3</ecNumber>
    </recommendedName>
</protein>
<evidence type="ECO:0000313" key="16">
    <source>
        <dbReference type="Proteomes" id="UP000613208"/>
    </source>
</evidence>
<dbReference type="InterPro" id="IPR004358">
    <property type="entry name" value="Sig_transdc_His_kin-like_C"/>
</dbReference>
<dbReference type="AlphaFoldDB" id="A0A916QBI8"/>
<dbReference type="Proteomes" id="UP000613208">
    <property type="component" value="Unassembled WGS sequence"/>
</dbReference>
<dbReference type="InterPro" id="IPR036097">
    <property type="entry name" value="HisK_dim/P_sf"/>
</dbReference>
<dbReference type="EMBL" id="BLYI01000050">
    <property type="protein sequence ID" value="GFO86096.1"/>
    <property type="molecule type" value="Genomic_DNA"/>
</dbReference>
<keyword evidence="10 13" id="KW-1133">Transmembrane helix</keyword>
<dbReference type="InterPro" id="IPR003594">
    <property type="entry name" value="HATPase_dom"/>
</dbReference>
<evidence type="ECO:0000256" key="3">
    <source>
        <dbReference type="ARBA" id="ARBA00012438"/>
    </source>
</evidence>
<dbReference type="SUPFAM" id="SSF47384">
    <property type="entry name" value="Homodimeric domain of signal transducing histidine kinase"/>
    <property type="match status" value="1"/>
</dbReference>
<evidence type="ECO:0000256" key="5">
    <source>
        <dbReference type="ARBA" id="ARBA00022679"/>
    </source>
</evidence>
<keyword evidence="12 13" id="KW-0472">Membrane</keyword>
<dbReference type="FunFam" id="3.30.565.10:FF:000013">
    <property type="entry name" value="Two-component sensor histidine kinase"/>
    <property type="match status" value="1"/>
</dbReference>
<dbReference type="PANTHER" id="PTHR45528:SF8">
    <property type="entry name" value="HISTIDINE KINASE"/>
    <property type="match status" value="1"/>
</dbReference>
<dbReference type="RefSeq" id="WP_201311781.1">
    <property type="nucleotide sequence ID" value="NZ_BLYI01000050.1"/>
</dbReference>
<dbReference type="GO" id="GO:0005524">
    <property type="term" value="F:ATP binding"/>
    <property type="evidence" value="ECO:0007669"/>
    <property type="project" value="UniProtKB-KW"/>
</dbReference>
<comment type="caution">
    <text evidence="15">The sequence shown here is derived from an EMBL/GenBank/DDBJ whole genome shotgun (WGS) entry which is preliminary data.</text>
</comment>
<dbReference type="Pfam" id="PF02518">
    <property type="entry name" value="HATPase_c"/>
    <property type="match status" value="1"/>
</dbReference>
<dbReference type="GO" id="GO:0005886">
    <property type="term" value="C:plasma membrane"/>
    <property type="evidence" value="ECO:0007669"/>
    <property type="project" value="TreeGrafter"/>
</dbReference>
<dbReference type="SMART" id="SM00388">
    <property type="entry name" value="HisKA"/>
    <property type="match status" value="1"/>
</dbReference>
<evidence type="ECO:0000256" key="10">
    <source>
        <dbReference type="ARBA" id="ARBA00022989"/>
    </source>
</evidence>
<dbReference type="PANTHER" id="PTHR45528">
    <property type="entry name" value="SENSOR HISTIDINE KINASE CPXA"/>
    <property type="match status" value="1"/>
</dbReference>
<dbReference type="PRINTS" id="PR00344">
    <property type="entry name" value="BCTRLSENSOR"/>
</dbReference>
<comment type="subcellular location">
    <subcellularLocation>
        <location evidence="2">Membrane</location>
        <topology evidence="2">Multi-pass membrane protein</topology>
    </subcellularLocation>
</comment>
<dbReference type="Gene3D" id="3.30.565.10">
    <property type="entry name" value="Histidine kinase-like ATPase, C-terminal domain"/>
    <property type="match status" value="1"/>
</dbReference>
<dbReference type="InterPro" id="IPR003661">
    <property type="entry name" value="HisK_dim/P_dom"/>
</dbReference>
<evidence type="ECO:0000256" key="4">
    <source>
        <dbReference type="ARBA" id="ARBA00022553"/>
    </source>
</evidence>
<feature type="domain" description="Histidine kinase" evidence="14">
    <location>
        <begin position="98"/>
        <end position="312"/>
    </location>
</feature>
<dbReference type="SMART" id="SM00387">
    <property type="entry name" value="HATPase_c"/>
    <property type="match status" value="1"/>
</dbReference>
<evidence type="ECO:0000256" key="13">
    <source>
        <dbReference type="SAM" id="Phobius"/>
    </source>
</evidence>
<organism evidence="15 16">
    <name type="scientific">Anaerostipes butyraticus</name>
    <dbReference type="NCBI Taxonomy" id="645466"/>
    <lineage>
        <taxon>Bacteria</taxon>
        <taxon>Bacillati</taxon>
        <taxon>Bacillota</taxon>
        <taxon>Clostridia</taxon>
        <taxon>Lachnospirales</taxon>
        <taxon>Lachnospiraceae</taxon>
        <taxon>Anaerostipes</taxon>
    </lineage>
</organism>
<dbReference type="CDD" id="cd00082">
    <property type="entry name" value="HisKA"/>
    <property type="match status" value="1"/>
</dbReference>
<reference evidence="15" key="1">
    <citation type="submission" date="2020-06" db="EMBL/GenBank/DDBJ databases">
        <title>Characterization of fructooligosaccharide metabolism and fructooligosaccharide-degrading enzymes in human commensal butyrate producers.</title>
        <authorList>
            <person name="Tanno H."/>
            <person name="Fujii T."/>
            <person name="Hirano K."/>
            <person name="Maeno S."/>
            <person name="Tonozuka T."/>
            <person name="Sakamoto M."/>
            <person name="Ohkuma M."/>
            <person name="Tochio T."/>
            <person name="Endo A."/>
        </authorList>
    </citation>
    <scope>NUCLEOTIDE SEQUENCE</scope>
    <source>
        <strain evidence="15">JCM 17466</strain>
    </source>
</reference>
<evidence type="ECO:0000256" key="7">
    <source>
        <dbReference type="ARBA" id="ARBA00022741"/>
    </source>
</evidence>
<keyword evidence="11" id="KW-0902">Two-component regulatory system</keyword>
<evidence type="ECO:0000256" key="8">
    <source>
        <dbReference type="ARBA" id="ARBA00022777"/>
    </source>
</evidence>
<dbReference type="Gene3D" id="1.10.287.130">
    <property type="match status" value="1"/>
</dbReference>
<comment type="catalytic activity">
    <reaction evidence="1">
        <text>ATP + protein L-histidine = ADP + protein N-phospho-L-histidine.</text>
        <dbReference type="EC" id="2.7.13.3"/>
    </reaction>
</comment>
<keyword evidence="16" id="KW-1185">Reference proteome</keyword>
<evidence type="ECO:0000256" key="6">
    <source>
        <dbReference type="ARBA" id="ARBA00022692"/>
    </source>
</evidence>
<dbReference type="InterPro" id="IPR050398">
    <property type="entry name" value="HssS/ArlS-like"/>
</dbReference>
<evidence type="ECO:0000256" key="9">
    <source>
        <dbReference type="ARBA" id="ARBA00022840"/>
    </source>
</evidence>
<evidence type="ECO:0000313" key="15">
    <source>
        <dbReference type="EMBL" id="GFO86096.1"/>
    </source>
</evidence>
<dbReference type="Pfam" id="PF00512">
    <property type="entry name" value="HisKA"/>
    <property type="match status" value="1"/>
</dbReference>
<evidence type="ECO:0000259" key="14">
    <source>
        <dbReference type="PROSITE" id="PS50109"/>
    </source>
</evidence>
<feature type="transmembrane region" description="Helical" evidence="13">
    <location>
        <begin position="6"/>
        <end position="28"/>
    </location>
</feature>